<evidence type="ECO:0000256" key="2">
    <source>
        <dbReference type="ARBA" id="ARBA00022448"/>
    </source>
</evidence>
<dbReference type="InterPro" id="IPR013611">
    <property type="entry name" value="Transp-assoc_OB_typ2"/>
</dbReference>
<evidence type="ECO:0000259" key="17">
    <source>
        <dbReference type="PROSITE" id="PS50893"/>
    </source>
</evidence>
<evidence type="ECO:0000256" key="6">
    <source>
        <dbReference type="ARBA" id="ARBA00038307"/>
    </source>
</evidence>
<name>A0ABD5Z683_9EURY</name>
<dbReference type="EMBL" id="JBHTAR010000011">
    <property type="protein sequence ID" value="MFC7200639.1"/>
    <property type="molecule type" value="Genomic_DNA"/>
</dbReference>
<dbReference type="PANTHER" id="PTHR42781">
    <property type="entry name" value="SPERMIDINE/PUTRESCINE IMPORT ATP-BINDING PROTEIN POTA"/>
    <property type="match status" value="1"/>
</dbReference>
<dbReference type="AlphaFoldDB" id="A0ABD5Z683"/>
<dbReference type="SUPFAM" id="SSF50331">
    <property type="entry name" value="MOP-like"/>
    <property type="match status" value="1"/>
</dbReference>
<evidence type="ECO:0000256" key="10">
    <source>
        <dbReference type="ARBA" id="ARBA00047936"/>
    </source>
</evidence>
<dbReference type="SUPFAM" id="SSF52540">
    <property type="entry name" value="P-loop containing nucleoside triphosphate hydrolases"/>
    <property type="match status" value="1"/>
</dbReference>
<evidence type="ECO:0000256" key="12">
    <source>
        <dbReference type="ARBA" id="ARBA00051890"/>
    </source>
</evidence>
<dbReference type="EC" id="7.5.2.13" evidence="16"/>
<dbReference type="InterPro" id="IPR003439">
    <property type="entry name" value="ABC_transporter-like_ATP-bd"/>
</dbReference>
<dbReference type="PROSITE" id="PS00211">
    <property type="entry name" value="ABC_TRANSPORTER_1"/>
    <property type="match status" value="1"/>
</dbReference>
<keyword evidence="5 18" id="KW-0067">ATP-binding</keyword>
<evidence type="ECO:0000313" key="18">
    <source>
        <dbReference type="EMBL" id="MFC7200639.1"/>
    </source>
</evidence>
<dbReference type="Proteomes" id="UP001596447">
    <property type="component" value="Unassembled WGS sequence"/>
</dbReference>
<dbReference type="RefSeq" id="WP_279527415.1">
    <property type="nucleotide sequence ID" value="NZ_CP122312.1"/>
</dbReference>
<evidence type="ECO:0000256" key="5">
    <source>
        <dbReference type="ARBA" id="ARBA00022840"/>
    </source>
</evidence>
<comment type="subunit">
    <text evidence="7">The complex is composed of two ATP-binding proteins (WtpC), two transmembrane proteins (WtpB) and a solute-binding protein (WtpA).</text>
</comment>
<comment type="function">
    <text evidence="13">Part of the ABC transporter complex XacGHIJK involved in the uptake of xylose and arabinose. Responsible for energy coupling to the transport system.</text>
</comment>
<comment type="subcellular location">
    <subcellularLocation>
        <location evidence="1">Cell membrane</location>
        <topology evidence="1">Peripheral membrane protein</topology>
    </subcellularLocation>
</comment>
<comment type="catalytic activity">
    <reaction evidence="12">
        <text>L-arabinose(out) + ATP + H2O = L-arabinose(in) + ADP + phosphate + H(+)</text>
        <dbReference type="Rhea" id="RHEA:30007"/>
        <dbReference type="ChEBI" id="CHEBI:15377"/>
        <dbReference type="ChEBI" id="CHEBI:15378"/>
        <dbReference type="ChEBI" id="CHEBI:17535"/>
        <dbReference type="ChEBI" id="CHEBI:30616"/>
        <dbReference type="ChEBI" id="CHEBI:43474"/>
        <dbReference type="ChEBI" id="CHEBI:456216"/>
        <dbReference type="EC" id="7.5.2.13"/>
    </reaction>
    <physiologicalReaction direction="left-to-right" evidence="12">
        <dbReference type="Rhea" id="RHEA:30008"/>
    </physiologicalReaction>
</comment>
<evidence type="ECO:0000256" key="1">
    <source>
        <dbReference type="ARBA" id="ARBA00004202"/>
    </source>
</evidence>
<dbReference type="GO" id="GO:0005886">
    <property type="term" value="C:plasma membrane"/>
    <property type="evidence" value="ECO:0007669"/>
    <property type="project" value="UniProtKB-SubCell"/>
</dbReference>
<evidence type="ECO:0000256" key="14">
    <source>
        <dbReference type="ARBA" id="ARBA00061029"/>
    </source>
</evidence>
<comment type="similarity">
    <text evidence="14">Belongs to the ABC transporter superfamily. Carbohydrate uptake transporter-1 (CUT1) (TC 3.A.1.1) family.</text>
</comment>
<dbReference type="FunFam" id="3.40.50.300:FF:000042">
    <property type="entry name" value="Maltose/maltodextrin ABC transporter, ATP-binding protein"/>
    <property type="match status" value="1"/>
</dbReference>
<dbReference type="GO" id="GO:1901238">
    <property type="term" value="F:ABC-type tungstate transporter activity"/>
    <property type="evidence" value="ECO:0007669"/>
    <property type="project" value="UniProtKB-EC"/>
</dbReference>
<dbReference type="Gene3D" id="3.40.50.300">
    <property type="entry name" value="P-loop containing nucleotide triphosphate hydrolases"/>
    <property type="match status" value="1"/>
</dbReference>
<evidence type="ECO:0000256" key="8">
    <source>
        <dbReference type="ARBA" id="ARBA00039025"/>
    </source>
</evidence>
<organism evidence="18 19">
    <name type="scientific">Halospeciosus flavus</name>
    <dbReference type="NCBI Taxonomy" id="3032283"/>
    <lineage>
        <taxon>Archaea</taxon>
        <taxon>Methanobacteriati</taxon>
        <taxon>Methanobacteriota</taxon>
        <taxon>Stenosarchaea group</taxon>
        <taxon>Halobacteria</taxon>
        <taxon>Halobacteriales</taxon>
        <taxon>Halobacteriaceae</taxon>
        <taxon>Halospeciosus</taxon>
    </lineage>
</organism>
<dbReference type="Pfam" id="PF08402">
    <property type="entry name" value="TOBE_2"/>
    <property type="match status" value="1"/>
</dbReference>
<keyword evidence="2" id="KW-0813">Transport</keyword>
<dbReference type="GO" id="GO:1902495">
    <property type="term" value="C:transmembrane transporter complex"/>
    <property type="evidence" value="ECO:0007669"/>
    <property type="project" value="UniProtKB-ARBA"/>
</dbReference>
<evidence type="ECO:0000256" key="11">
    <source>
        <dbReference type="ARBA" id="ARBA00050355"/>
    </source>
</evidence>
<dbReference type="PROSITE" id="PS50893">
    <property type="entry name" value="ABC_TRANSPORTER_2"/>
    <property type="match status" value="1"/>
</dbReference>
<comment type="catalytic activity">
    <reaction evidence="10">
        <text>tungstate(in) + ATP + H2O = tungstate(out) + ADP + phosphate + H(+)</text>
        <dbReference type="Rhea" id="RHEA:35027"/>
        <dbReference type="ChEBI" id="CHEBI:15377"/>
        <dbReference type="ChEBI" id="CHEBI:15378"/>
        <dbReference type="ChEBI" id="CHEBI:30616"/>
        <dbReference type="ChEBI" id="CHEBI:43474"/>
        <dbReference type="ChEBI" id="CHEBI:46502"/>
        <dbReference type="ChEBI" id="CHEBI:456216"/>
        <dbReference type="EC" id="7.3.2.6"/>
    </reaction>
</comment>
<sequence>MGEINLSELTKVYNEEVRAVDGIDVTIEDGEFFSLLGPSGCGKTTTLRMIAGFETPTDGTVSIDGQNVTDRPPEDRPTNMVFQNLALFSHMDVYDNVAYGLKRSGVSEEEIDARVSESLELVDMPGYQDRRVTELSGGQQQRVALARALTNRTDVILLDEPLASLDRKLRQQMQLELRNIHEEVGMTFFYVTHDQQAAMTMSDRMAVMNEGHLEQVGSPSEVYDEPASEFVADFIGDVNSFGGELRNGTFVTDSGEEFAPPADAPDADGDATLVVRPEKLHIGTGSLDLDNVLSATVEDTVFRGPSTRYDVRWNGRRLSVEAQNVSRNPPHSRGDDVVVGWNADTGIIYRE</sequence>
<evidence type="ECO:0000256" key="15">
    <source>
        <dbReference type="ARBA" id="ARBA00065962"/>
    </source>
</evidence>
<dbReference type="EC" id="7.3.2.6" evidence="8"/>
<evidence type="ECO:0000256" key="3">
    <source>
        <dbReference type="ARBA" id="ARBA00022505"/>
    </source>
</evidence>
<protein>
    <recommendedName>
        <fullName evidence="9">Molybdate/tungstate import ATP-binding protein WtpC</fullName>
        <ecNumber evidence="8">7.3.2.6</ecNumber>
        <ecNumber evidence="16">7.5.2.13</ecNumber>
    </recommendedName>
</protein>
<comment type="similarity">
    <text evidence="6">Belongs to the ABC transporter superfamily. Sulfate/tungstate importer (TC 3.A.1.6) family.</text>
</comment>
<keyword evidence="3" id="KW-0500">Molybdenum</keyword>
<comment type="catalytic activity">
    <reaction evidence="11">
        <text>D-xylose(out) + ATP + H2O = D-xylose(in) + ADP + phosphate + H(+)</text>
        <dbReference type="Rhea" id="RHEA:29899"/>
        <dbReference type="ChEBI" id="CHEBI:15377"/>
        <dbReference type="ChEBI" id="CHEBI:15378"/>
        <dbReference type="ChEBI" id="CHEBI:30616"/>
        <dbReference type="ChEBI" id="CHEBI:43474"/>
        <dbReference type="ChEBI" id="CHEBI:53455"/>
        <dbReference type="ChEBI" id="CHEBI:456216"/>
        <dbReference type="EC" id="7.5.2.13"/>
    </reaction>
    <physiologicalReaction direction="left-to-right" evidence="11">
        <dbReference type="Rhea" id="RHEA:29900"/>
    </physiologicalReaction>
</comment>
<keyword evidence="4" id="KW-0547">Nucleotide-binding</keyword>
<dbReference type="Gene3D" id="2.40.50.100">
    <property type="match status" value="1"/>
</dbReference>
<dbReference type="InterPro" id="IPR050093">
    <property type="entry name" value="ABC_SmlMolc_Importer"/>
</dbReference>
<dbReference type="InterPro" id="IPR008995">
    <property type="entry name" value="Mo/tungstate-bd_C_term_dom"/>
</dbReference>
<gene>
    <name evidence="18" type="ORF">ACFQJ9_14655</name>
</gene>
<proteinExistence type="inferred from homology"/>
<dbReference type="InterPro" id="IPR003593">
    <property type="entry name" value="AAA+_ATPase"/>
</dbReference>
<dbReference type="InterPro" id="IPR017871">
    <property type="entry name" value="ABC_transporter-like_CS"/>
</dbReference>
<reference evidence="18 19" key="1">
    <citation type="journal article" date="2019" name="Int. J. Syst. Evol. Microbiol.">
        <title>The Global Catalogue of Microorganisms (GCM) 10K type strain sequencing project: providing services to taxonomists for standard genome sequencing and annotation.</title>
        <authorList>
            <consortium name="The Broad Institute Genomics Platform"/>
            <consortium name="The Broad Institute Genome Sequencing Center for Infectious Disease"/>
            <person name="Wu L."/>
            <person name="Ma J."/>
        </authorList>
    </citation>
    <scope>NUCLEOTIDE SEQUENCE [LARGE SCALE GENOMIC DNA]</scope>
    <source>
        <strain evidence="18 19">XZGYJ-43</strain>
    </source>
</reference>
<evidence type="ECO:0000256" key="13">
    <source>
        <dbReference type="ARBA" id="ARBA00053454"/>
    </source>
</evidence>
<keyword evidence="19" id="KW-1185">Reference proteome</keyword>
<feature type="domain" description="ABC transporter" evidence="17">
    <location>
        <begin position="4"/>
        <end position="235"/>
    </location>
</feature>
<dbReference type="GO" id="GO:0005524">
    <property type="term" value="F:ATP binding"/>
    <property type="evidence" value="ECO:0007669"/>
    <property type="project" value="UniProtKB-KW"/>
</dbReference>
<evidence type="ECO:0000256" key="7">
    <source>
        <dbReference type="ARBA" id="ARBA00038781"/>
    </source>
</evidence>
<evidence type="ECO:0000256" key="4">
    <source>
        <dbReference type="ARBA" id="ARBA00022741"/>
    </source>
</evidence>
<comment type="subunit">
    <text evidence="15">The complex is composed of two ATP-binding proteins (XacJ and XacK), two transmembrane proteins (XacH and XacI) and a solute-binding protein (XacG).</text>
</comment>
<dbReference type="SMART" id="SM00382">
    <property type="entry name" value="AAA"/>
    <property type="match status" value="1"/>
</dbReference>
<dbReference type="Pfam" id="PF00005">
    <property type="entry name" value="ABC_tran"/>
    <property type="match status" value="1"/>
</dbReference>
<evidence type="ECO:0000256" key="16">
    <source>
        <dbReference type="ARBA" id="ARBA00066315"/>
    </source>
</evidence>
<dbReference type="PANTHER" id="PTHR42781:SF4">
    <property type="entry name" value="SPERMIDINE_PUTRESCINE IMPORT ATP-BINDING PROTEIN POTA"/>
    <property type="match status" value="1"/>
</dbReference>
<evidence type="ECO:0000256" key="9">
    <source>
        <dbReference type="ARBA" id="ARBA00041133"/>
    </source>
</evidence>
<accession>A0ABD5Z683</accession>
<comment type="caution">
    <text evidence="18">The sequence shown here is derived from an EMBL/GenBank/DDBJ whole genome shotgun (WGS) entry which is preliminary data.</text>
</comment>
<evidence type="ECO:0000313" key="19">
    <source>
        <dbReference type="Proteomes" id="UP001596447"/>
    </source>
</evidence>
<dbReference type="InterPro" id="IPR027417">
    <property type="entry name" value="P-loop_NTPase"/>
</dbReference>